<dbReference type="Gene3D" id="3.40.630.30">
    <property type="match status" value="1"/>
</dbReference>
<reference evidence="7 8" key="1">
    <citation type="submission" date="2020-03" db="EMBL/GenBank/DDBJ databases">
        <title>Isolation and identification of active actinomycetes.</title>
        <authorList>
            <person name="Sun X."/>
        </authorList>
    </citation>
    <scope>NUCLEOTIDE SEQUENCE [LARGE SCALE GENOMIC DNA]</scope>
    <source>
        <strain evidence="7 8">NEAU-D13</strain>
    </source>
</reference>
<dbReference type="GO" id="GO:0005524">
    <property type="term" value="F:ATP binding"/>
    <property type="evidence" value="ECO:0007669"/>
    <property type="project" value="UniProtKB-UniRule"/>
</dbReference>
<dbReference type="AlphaFoldDB" id="A0A7C9RUE0"/>
<dbReference type="Proteomes" id="UP000481360">
    <property type="component" value="Unassembled WGS sequence"/>
</dbReference>
<evidence type="ECO:0000256" key="2">
    <source>
        <dbReference type="ARBA" id="ARBA00022741"/>
    </source>
</evidence>
<evidence type="ECO:0000256" key="4">
    <source>
        <dbReference type="PROSITE-ProRule" id="PRU00409"/>
    </source>
</evidence>
<keyword evidence="7" id="KW-0808">Transferase</keyword>
<dbReference type="Pfam" id="PF19045">
    <property type="entry name" value="Ligase_CoA_2"/>
    <property type="match status" value="1"/>
</dbReference>
<dbReference type="SUPFAM" id="SSF52210">
    <property type="entry name" value="Succinyl-CoA synthetase domains"/>
    <property type="match status" value="2"/>
</dbReference>
<evidence type="ECO:0000256" key="1">
    <source>
        <dbReference type="ARBA" id="ARBA00022598"/>
    </source>
</evidence>
<dbReference type="RefSeq" id="WP_166049825.1">
    <property type="nucleotide sequence ID" value="NZ_JAAMPJ010000007.1"/>
</dbReference>
<dbReference type="SUPFAM" id="SSF55729">
    <property type="entry name" value="Acyl-CoA N-acyltransferases (Nat)"/>
    <property type="match status" value="1"/>
</dbReference>
<proteinExistence type="predicted"/>
<evidence type="ECO:0000259" key="5">
    <source>
        <dbReference type="PROSITE" id="PS50975"/>
    </source>
</evidence>
<dbReference type="Gene3D" id="3.40.50.261">
    <property type="entry name" value="Succinyl-CoA synthetase domains"/>
    <property type="match status" value="2"/>
</dbReference>
<dbReference type="InterPro" id="IPR011761">
    <property type="entry name" value="ATP-grasp"/>
</dbReference>
<dbReference type="InterPro" id="IPR016102">
    <property type="entry name" value="Succinyl-CoA_synth-like"/>
</dbReference>
<evidence type="ECO:0000256" key="3">
    <source>
        <dbReference type="ARBA" id="ARBA00022840"/>
    </source>
</evidence>
<dbReference type="CDD" id="cd04301">
    <property type="entry name" value="NAT_SF"/>
    <property type="match status" value="1"/>
</dbReference>
<dbReference type="InterPro" id="IPR016181">
    <property type="entry name" value="Acyl_CoA_acyltransferase"/>
</dbReference>
<accession>A0A7C9RUE0</accession>
<dbReference type="PROSITE" id="PS50975">
    <property type="entry name" value="ATP_GRASP"/>
    <property type="match status" value="1"/>
</dbReference>
<keyword evidence="2 4" id="KW-0547">Nucleotide-binding</keyword>
<comment type="caution">
    <text evidence="7">The sequence shown here is derived from an EMBL/GenBank/DDBJ whole genome shotgun (WGS) entry which is preliminary data.</text>
</comment>
<dbReference type="GO" id="GO:0016747">
    <property type="term" value="F:acyltransferase activity, transferring groups other than amino-acyl groups"/>
    <property type="evidence" value="ECO:0007669"/>
    <property type="project" value="InterPro"/>
</dbReference>
<dbReference type="PROSITE" id="PS51186">
    <property type="entry name" value="GNAT"/>
    <property type="match status" value="1"/>
</dbReference>
<sequence length="859" mass="90296">MNAAAALLTDGSVVTVRELGPDDVPALLELHRGLPVEDRYLRFFSTSPRQLEDFVERMISPDAPRHVVLGAFRENRLLGAASYVVVRETDFAEVALVVSHAEQTHGVGTLLLEHLASLARSRGVRRFTAEVLTINGRMLRVFTDMGLVTGIVPDGEVVYVELVLEPGDTYLDAMSARESVADVASLAHVLRPASIAVIGAGRSPESVGHAVLRNLLKGCFTGDLYAVNPHAKSVAGVDCYGSVSELPEAPELAVLCVPAKAVPAVAEECGRRGVKALVVISSGVDAEELLKAVRARGMRLVGPNCLGVSTSAPGVRMNATFAADRTLAGGIGVATQSGGIAIGVQEELRRLGLGLSNLVSTGDKLDISSNDLLMWWEHDQDTRIIALYLESFGNPRKFARLARRVAAAKPVLAIRAATSEAGQRAAASHTASTATPSVTRDALFRQAGVIAVDSVPELTDAVMALSWQPLPSGRSVAVLSNAGGLGVLAADACMRQGLHVAELGDKTRTALAELVPTTASLHNPVDTTAVVDEETFARCLDIIGADPAVDAVITVTVPTALGDPTAGVHNVDGKPVLAVRTGQTERLAGEVPCYAEPARAAAALARLVERAEWLARPREFARLSRMDLDAARALVADRDGWLPPDEVVSLLNAFGLPVLGGTLTTTVEHAVAAQQAYDCPVALKAVADDLLHKSKGGGVELGVTDAGAVAEAFRAFQERFGDRLRGVFVQPMATGGRELLVGVVTDEKFGPLVVTGLGGVDTDLLDDRAAALAPLSTADADDLLHGFRTAGHVLADADEEAVRDVLLRVAELAGALPEVVELDINPLLLTETGCVVVDARVRVAPAQPSDPFLRRLRTT</sequence>
<dbReference type="Pfam" id="PF13607">
    <property type="entry name" value="Succ_CoA_lig"/>
    <property type="match status" value="1"/>
</dbReference>
<name>A0A7C9RUE0_9PSEU</name>
<dbReference type="SUPFAM" id="SSF56059">
    <property type="entry name" value="Glutathione synthetase ATP-binding domain-like"/>
    <property type="match status" value="1"/>
</dbReference>
<dbReference type="PANTHER" id="PTHR43334">
    <property type="entry name" value="ACETATE--COA LIGASE [ADP-FORMING]"/>
    <property type="match status" value="1"/>
</dbReference>
<dbReference type="Pfam" id="PF13549">
    <property type="entry name" value="ATP-grasp_5"/>
    <property type="match status" value="1"/>
</dbReference>
<dbReference type="EMBL" id="JAAMPJ010000007">
    <property type="protein sequence ID" value="NGY62406.1"/>
    <property type="molecule type" value="Genomic_DNA"/>
</dbReference>
<evidence type="ECO:0000259" key="6">
    <source>
        <dbReference type="PROSITE" id="PS51186"/>
    </source>
</evidence>
<dbReference type="Gene3D" id="3.30.1490.20">
    <property type="entry name" value="ATP-grasp fold, A domain"/>
    <property type="match status" value="1"/>
</dbReference>
<evidence type="ECO:0000313" key="7">
    <source>
        <dbReference type="EMBL" id="NGY62406.1"/>
    </source>
</evidence>
<dbReference type="InterPro" id="IPR013815">
    <property type="entry name" value="ATP_grasp_subdomain_1"/>
</dbReference>
<dbReference type="Pfam" id="PF13380">
    <property type="entry name" value="CoA_binding_2"/>
    <property type="match status" value="1"/>
</dbReference>
<organism evidence="7 8">
    <name type="scientific">Lentzea alba</name>
    <dbReference type="NCBI Taxonomy" id="2714351"/>
    <lineage>
        <taxon>Bacteria</taxon>
        <taxon>Bacillati</taxon>
        <taxon>Actinomycetota</taxon>
        <taxon>Actinomycetes</taxon>
        <taxon>Pseudonocardiales</taxon>
        <taxon>Pseudonocardiaceae</taxon>
        <taxon>Lentzea</taxon>
    </lineage>
</organism>
<feature type="domain" description="N-acetyltransferase" evidence="6">
    <location>
        <begin position="14"/>
        <end position="165"/>
    </location>
</feature>
<dbReference type="GO" id="GO:0046872">
    <property type="term" value="F:metal ion binding"/>
    <property type="evidence" value="ECO:0007669"/>
    <property type="project" value="InterPro"/>
</dbReference>
<dbReference type="SUPFAM" id="SSF51735">
    <property type="entry name" value="NAD(P)-binding Rossmann-fold domains"/>
    <property type="match status" value="1"/>
</dbReference>
<keyword evidence="1" id="KW-0436">Ligase</keyword>
<dbReference type="InterPro" id="IPR043938">
    <property type="entry name" value="Ligase_CoA_dom"/>
</dbReference>
<dbReference type="Gene3D" id="3.30.470.20">
    <property type="entry name" value="ATP-grasp fold, B domain"/>
    <property type="match status" value="1"/>
</dbReference>
<dbReference type="InterPro" id="IPR036291">
    <property type="entry name" value="NAD(P)-bd_dom_sf"/>
</dbReference>
<dbReference type="InterPro" id="IPR051538">
    <property type="entry name" value="Acyl-CoA_Synth/Transferase"/>
</dbReference>
<keyword evidence="8" id="KW-1185">Reference proteome</keyword>
<dbReference type="InterPro" id="IPR000182">
    <property type="entry name" value="GNAT_dom"/>
</dbReference>
<dbReference type="InterPro" id="IPR003781">
    <property type="entry name" value="CoA-bd"/>
</dbReference>
<dbReference type="PANTHER" id="PTHR43334:SF1">
    <property type="entry name" value="3-HYDROXYPROPIONATE--COA LIGASE [ADP-FORMING]"/>
    <property type="match status" value="1"/>
</dbReference>
<dbReference type="GO" id="GO:0043758">
    <property type="term" value="F:acetate-CoA ligase (ADP-forming) activity"/>
    <property type="evidence" value="ECO:0007669"/>
    <property type="project" value="InterPro"/>
</dbReference>
<evidence type="ECO:0000313" key="8">
    <source>
        <dbReference type="Proteomes" id="UP000481360"/>
    </source>
</evidence>
<feature type="domain" description="ATP-grasp" evidence="5">
    <location>
        <begin position="648"/>
        <end position="857"/>
    </location>
</feature>
<dbReference type="InterPro" id="IPR032875">
    <property type="entry name" value="Succ_CoA_lig_flav_dom"/>
</dbReference>
<protein>
    <submittedName>
        <fullName evidence="7">GNAT family N-acetyltransferase</fullName>
    </submittedName>
</protein>
<dbReference type="SMART" id="SM00881">
    <property type="entry name" value="CoA_binding"/>
    <property type="match status" value="1"/>
</dbReference>
<dbReference type="Pfam" id="PF00583">
    <property type="entry name" value="Acetyltransf_1"/>
    <property type="match status" value="1"/>
</dbReference>
<dbReference type="Gene3D" id="3.40.50.720">
    <property type="entry name" value="NAD(P)-binding Rossmann-like Domain"/>
    <property type="match status" value="1"/>
</dbReference>
<keyword evidence="3 4" id="KW-0067">ATP-binding</keyword>
<gene>
    <name evidence="7" type="ORF">G7043_26125</name>
</gene>